<proteinExistence type="predicted"/>
<dbReference type="InterPro" id="IPR000182">
    <property type="entry name" value="GNAT_dom"/>
</dbReference>
<name>A0A5P0YL84_9ACTN</name>
<protein>
    <submittedName>
        <fullName evidence="5">GNAT family N-acetyltransferase</fullName>
    </submittedName>
</protein>
<dbReference type="Proteomes" id="UP000320857">
    <property type="component" value="Unassembled WGS sequence"/>
</dbReference>
<keyword evidence="2" id="KW-0012">Acyltransferase</keyword>
<dbReference type="InterPro" id="IPR016181">
    <property type="entry name" value="Acyl_CoA_acyltransferase"/>
</dbReference>
<dbReference type="SUPFAM" id="SSF55729">
    <property type="entry name" value="Acyl-CoA N-acyltransferases (Nat)"/>
    <property type="match status" value="2"/>
</dbReference>
<evidence type="ECO:0000256" key="1">
    <source>
        <dbReference type="ARBA" id="ARBA00022679"/>
    </source>
</evidence>
<reference evidence="5 6" key="1">
    <citation type="submission" date="2019-10" db="EMBL/GenBank/DDBJ databases">
        <title>Streptomyces sp. nov., a novel actinobacterium isolated from alkaline environment.</title>
        <authorList>
            <person name="Golinska P."/>
        </authorList>
    </citation>
    <scope>NUCLEOTIDE SEQUENCE [LARGE SCALE GENOMIC DNA]</scope>
    <source>
        <strain evidence="5 6">OF1</strain>
    </source>
</reference>
<keyword evidence="1 5" id="KW-0808">Transferase</keyword>
<evidence type="ECO:0000313" key="6">
    <source>
        <dbReference type="Proteomes" id="UP000320857"/>
    </source>
</evidence>
<dbReference type="CDD" id="cd04301">
    <property type="entry name" value="NAT_SF"/>
    <property type="match status" value="2"/>
</dbReference>
<dbReference type="InterPro" id="IPR050832">
    <property type="entry name" value="Bact_Acetyltransf"/>
</dbReference>
<feature type="domain" description="N-acetyltransferase" evidence="3">
    <location>
        <begin position="10"/>
        <end position="160"/>
    </location>
</feature>
<dbReference type="Proteomes" id="UP000517765">
    <property type="component" value="Unassembled WGS sequence"/>
</dbReference>
<dbReference type="PROSITE" id="PS51186">
    <property type="entry name" value="GNAT"/>
    <property type="match status" value="2"/>
</dbReference>
<reference evidence="7" key="2">
    <citation type="submission" date="2020-05" db="EMBL/GenBank/DDBJ databases">
        <title>Classification of alakaliphilic streptomycetes isolated from an alkaline soil next to Lonar Crater, India and a proposal for the recognition of Streptomyces alkaliterrae sp. nov.</title>
        <authorList>
            <person name="Golinska P."/>
        </authorList>
    </citation>
    <scope>NUCLEOTIDE SEQUENCE [LARGE SCALE GENOMIC DNA]</scope>
    <source>
        <strain evidence="7">OF8</strain>
    </source>
</reference>
<sequence>MPEDRQALCAVVRIPDAADIDDVVELLTAASAYDNRPQLRRMLAASTDGYTSRVWVAEREGVVVGAAALTEMPSLPGSVSVRIAVRETERGQGLGTALADEVVAAVGARSGLSVVTCALRDDLSRGRHFAERYGLAVTNHNIGWSIDLRQSEEELQKHLARHTGRAAVRLRRADLETESALVVAVASRCVIGFPVPFGTGRNVDMRSALNALPRGATVFLAESDEEAGGLPRGLAVMAPGADGSVWHTVFTGVDPDHRRRGVGGALKAAVLTEVKRAGAQVVTALSDEANEPITRLNRAIGMERTVGYWSLARTVKADAGSS</sequence>
<feature type="domain" description="N-acetyltransferase" evidence="3">
    <location>
        <begin position="168"/>
        <end position="316"/>
    </location>
</feature>
<evidence type="ECO:0000313" key="7">
    <source>
        <dbReference type="Proteomes" id="UP000517765"/>
    </source>
</evidence>
<organism evidence="5 6">
    <name type="scientific">Streptomyces alkaliterrae</name>
    <dbReference type="NCBI Taxonomy" id="2213162"/>
    <lineage>
        <taxon>Bacteria</taxon>
        <taxon>Bacillati</taxon>
        <taxon>Actinomycetota</taxon>
        <taxon>Actinomycetes</taxon>
        <taxon>Kitasatosporales</taxon>
        <taxon>Streptomycetaceae</taxon>
        <taxon>Streptomyces</taxon>
    </lineage>
</organism>
<evidence type="ECO:0000313" key="4">
    <source>
        <dbReference type="EMBL" id="MBB1257781.1"/>
    </source>
</evidence>
<reference evidence="4" key="3">
    <citation type="journal article" name="Syst. Appl. Microbiol.">
        <title>Streptomyces alkaliterrae sp. nov., isolated from an alkaline soil, and emended descriptions of Streptomyces alkaliphilus, Streptomyces calidiresistens and Streptomyces durbertensis.</title>
        <authorList>
            <person name="Swiecimska M."/>
            <person name="Golinska P."/>
            <person name="Nouioui I."/>
            <person name="Wypij M."/>
            <person name="Rai M."/>
            <person name="Sangal V."/>
            <person name="Goodfellow M."/>
        </authorList>
    </citation>
    <scope>NUCLEOTIDE SEQUENCE</scope>
    <source>
        <strain evidence="4">OF8</strain>
    </source>
</reference>
<dbReference type="AlphaFoldDB" id="A0A5P0YL84"/>
<dbReference type="Gene3D" id="3.40.630.30">
    <property type="match status" value="1"/>
</dbReference>
<dbReference type="EMBL" id="VJYK02000022">
    <property type="protein sequence ID" value="MQS01008.1"/>
    <property type="molecule type" value="Genomic_DNA"/>
</dbReference>
<keyword evidence="6" id="KW-1185">Reference proteome</keyword>
<accession>A0A5P0YL84</accession>
<dbReference type="GO" id="GO:0016747">
    <property type="term" value="F:acyltransferase activity, transferring groups other than amino-acyl groups"/>
    <property type="evidence" value="ECO:0007669"/>
    <property type="project" value="InterPro"/>
</dbReference>
<dbReference type="EMBL" id="JABJXA010000010">
    <property type="protein sequence ID" value="MBB1257781.1"/>
    <property type="molecule type" value="Genomic_DNA"/>
</dbReference>
<gene>
    <name evidence="5" type="ORF">FNX44_003780</name>
    <name evidence="4" type="ORF">H3147_02905</name>
</gene>
<dbReference type="RefSeq" id="WP_143646487.1">
    <property type="nucleotide sequence ID" value="NZ_JABJXA010000010.1"/>
</dbReference>
<dbReference type="PANTHER" id="PTHR43877">
    <property type="entry name" value="AMINOALKYLPHOSPHONATE N-ACETYLTRANSFERASE-RELATED-RELATED"/>
    <property type="match status" value="1"/>
</dbReference>
<evidence type="ECO:0000313" key="5">
    <source>
        <dbReference type="EMBL" id="MQS01008.1"/>
    </source>
</evidence>
<dbReference type="Pfam" id="PF00583">
    <property type="entry name" value="Acetyltransf_1"/>
    <property type="match status" value="2"/>
</dbReference>
<comment type="caution">
    <text evidence="5">The sequence shown here is derived from an EMBL/GenBank/DDBJ whole genome shotgun (WGS) entry which is preliminary data.</text>
</comment>
<evidence type="ECO:0000259" key="3">
    <source>
        <dbReference type="PROSITE" id="PS51186"/>
    </source>
</evidence>
<evidence type="ECO:0000256" key="2">
    <source>
        <dbReference type="ARBA" id="ARBA00023315"/>
    </source>
</evidence>